<reference evidence="2" key="1">
    <citation type="submission" date="2019-08" db="EMBL/GenBank/DDBJ databases">
        <title>The improved chromosome-level genome for the pearl oyster Pinctada fucata martensii using PacBio sequencing and Hi-C.</title>
        <authorList>
            <person name="Zheng Z."/>
        </authorList>
    </citation>
    <scope>NUCLEOTIDE SEQUENCE</scope>
    <source>
        <strain evidence="2">ZZ-2019</strain>
        <tissue evidence="2">Adductor muscle</tissue>
    </source>
</reference>
<protein>
    <submittedName>
        <fullName evidence="2">Uncharacterized protein</fullName>
    </submittedName>
</protein>
<organism evidence="2 3">
    <name type="scientific">Pinctada imbricata</name>
    <name type="common">Atlantic pearl-oyster</name>
    <name type="synonym">Pinctada martensii</name>
    <dbReference type="NCBI Taxonomy" id="66713"/>
    <lineage>
        <taxon>Eukaryota</taxon>
        <taxon>Metazoa</taxon>
        <taxon>Spiralia</taxon>
        <taxon>Lophotrochozoa</taxon>
        <taxon>Mollusca</taxon>
        <taxon>Bivalvia</taxon>
        <taxon>Autobranchia</taxon>
        <taxon>Pteriomorphia</taxon>
        <taxon>Pterioida</taxon>
        <taxon>Pterioidea</taxon>
        <taxon>Pteriidae</taxon>
        <taxon>Pinctada</taxon>
    </lineage>
</organism>
<feature type="compositionally biased region" description="Polar residues" evidence="1">
    <location>
        <begin position="51"/>
        <end position="75"/>
    </location>
</feature>
<dbReference type="EMBL" id="VSWD01000003">
    <property type="protein sequence ID" value="KAK3105848.1"/>
    <property type="molecule type" value="Genomic_DNA"/>
</dbReference>
<sequence>MSKRKQPEHISQLQKSNRRRLHSTSLPDLSSTSIMSDINKSDSDTALDHPQGQSTPQVPQGNPSSQPLSTNSLPLITNVPPPPLYPPSAPGVPYFAAMPPSLVQVLGPYMEAMIQAAVKPLQDKIAKQEQVIQQQKDLIDDLYYITDDLYRRVDDADSKVENLEQYGRRNSLRFHNVKLPSEDCNTDKVIVDLCKEQLDITISEDDICRSHPIGEPNRHGKSQLIARFRNWKIKNNIFLNKKKLKGSSDKVFITEDLTPYRQSLMKYISAAKRDKRLSSFWTSDGRIFVKLSEGGRRHLLVNEEQLNGILSP</sequence>
<dbReference type="AlphaFoldDB" id="A0AA89CCJ7"/>
<evidence type="ECO:0000313" key="3">
    <source>
        <dbReference type="Proteomes" id="UP001186944"/>
    </source>
</evidence>
<keyword evidence="3" id="KW-1185">Reference proteome</keyword>
<name>A0AA89CCJ7_PINIB</name>
<proteinExistence type="predicted"/>
<accession>A0AA89CCJ7</accession>
<dbReference type="Proteomes" id="UP001186944">
    <property type="component" value="Unassembled WGS sequence"/>
</dbReference>
<evidence type="ECO:0000256" key="1">
    <source>
        <dbReference type="SAM" id="MobiDB-lite"/>
    </source>
</evidence>
<comment type="caution">
    <text evidence="2">The sequence shown here is derived from an EMBL/GenBank/DDBJ whole genome shotgun (WGS) entry which is preliminary data.</text>
</comment>
<feature type="region of interest" description="Disordered" evidence="1">
    <location>
        <begin position="1"/>
        <end position="76"/>
    </location>
</feature>
<evidence type="ECO:0000313" key="2">
    <source>
        <dbReference type="EMBL" id="KAK3105848.1"/>
    </source>
</evidence>
<gene>
    <name evidence="2" type="ORF">FSP39_007085</name>
</gene>
<feature type="compositionally biased region" description="Polar residues" evidence="1">
    <location>
        <begin position="23"/>
        <end position="38"/>
    </location>
</feature>